<keyword evidence="6" id="KW-0539">Nucleus</keyword>
<proteinExistence type="predicted"/>
<keyword evidence="3" id="KW-0677">Repeat</keyword>
<dbReference type="PROSITE" id="PS00028">
    <property type="entry name" value="ZINC_FINGER_C2H2_1"/>
    <property type="match status" value="1"/>
</dbReference>
<protein>
    <recommendedName>
        <fullName evidence="8">C2H2-type domain-containing protein</fullName>
    </recommendedName>
</protein>
<dbReference type="Pfam" id="PF00096">
    <property type="entry name" value="zf-C2H2"/>
    <property type="match status" value="1"/>
</dbReference>
<feature type="domain" description="C2H2-type" evidence="8">
    <location>
        <begin position="108"/>
        <end position="135"/>
    </location>
</feature>
<evidence type="ECO:0000256" key="1">
    <source>
        <dbReference type="ARBA" id="ARBA00004123"/>
    </source>
</evidence>
<reference evidence="9 10" key="1">
    <citation type="submission" date="2023-01" db="EMBL/GenBank/DDBJ databases">
        <title>Analysis of 21 Apiospora genomes using comparative genomics revels a genus with tremendous synthesis potential of carbohydrate active enzymes and secondary metabolites.</title>
        <authorList>
            <person name="Sorensen T."/>
        </authorList>
    </citation>
    <scope>NUCLEOTIDE SEQUENCE [LARGE SCALE GENOMIC DNA]</scope>
    <source>
        <strain evidence="9 10">CBS 33761</strain>
    </source>
</reference>
<accession>A0ABR1SZM7</accession>
<dbReference type="InterPro" id="IPR036236">
    <property type="entry name" value="Znf_C2H2_sf"/>
</dbReference>
<dbReference type="Proteomes" id="UP001444661">
    <property type="component" value="Unassembled WGS sequence"/>
</dbReference>
<keyword evidence="2" id="KW-0479">Metal-binding</keyword>
<dbReference type="SUPFAM" id="SSF57667">
    <property type="entry name" value="beta-beta-alpha zinc fingers"/>
    <property type="match status" value="1"/>
</dbReference>
<evidence type="ECO:0000259" key="8">
    <source>
        <dbReference type="PROSITE" id="PS50157"/>
    </source>
</evidence>
<evidence type="ECO:0000256" key="5">
    <source>
        <dbReference type="ARBA" id="ARBA00022833"/>
    </source>
</evidence>
<evidence type="ECO:0000313" key="9">
    <source>
        <dbReference type="EMBL" id="KAK8039652.1"/>
    </source>
</evidence>
<evidence type="ECO:0000256" key="4">
    <source>
        <dbReference type="ARBA" id="ARBA00022771"/>
    </source>
</evidence>
<dbReference type="PROSITE" id="PS50157">
    <property type="entry name" value="ZINC_FINGER_C2H2_2"/>
    <property type="match status" value="2"/>
</dbReference>
<dbReference type="PANTHER" id="PTHR24394:SF29">
    <property type="entry name" value="MYONEURIN"/>
    <property type="match status" value="1"/>
</dbReference>
<dbReference type="Gene3D" id="3.30.160.60">
    <property type="entry name" value="Classic Zinc Finger"/>
    <property type="match status" value="2"/>
</dbReference>
<comment type="subcellular location">
    <subcellularLocation>
        <location evidence="1">Nucleus</location>
    </subcellularLocation>
</comment>
<gene>
    <name evidence="9" type="ORF">PG993_008063</name>
</gene>
<organism evidence="9 10">
    <name type="scientific">Apiospora rasikravindrae</name>
    <dbReference type="NCBI Taxonomy" id="990691"/>
    <lineage>
        <taxon>Eukaryota</taxon>
        <taxon>Fungi</taxon>
        <taxon>Dikarya</taxon>
        <taxon>Ascomycota</taxon>
        <taxon>Pezizomycotina</taxon>
        <taxon>Sordariomycetes</taxon>
        <taxon>Xylariomycetidae</taxon>
        <taxon>Amphisphaeriales</taxon>
        <taxon>Apiosporaceae</taxon>
        <taxon>Apiospora</taxon>
    </lineage>
</organism>
<keyword evidence="10" id="KW-1185">Reference proteome</keyword>
<evidence type="ECO:0000256" key="6">
    <source>
        <dbReference type="ARBA" id="ARBA00023242"/>
    </source>
</evidence>
<dbReference type="PANTHER" id="PTHR24394">
    <property type="entry name" value="ZINC FINGER PROTEIN"/>
    <property type="match status" value="1"/>
</dbReference>
<evidence type="ECO:0000256" key="3">
    <source>
        <dbReference type="ARBA" id="ARBA00022737"/>
    </source>
</evidence>
<dbReference type="SMART" id="SM00355">
    <property type="entry name" value="ZnF_C2H2"/>
    <property type="match status" value="1"/>
</dbReference>
<sequence>MQNEQWHLIKVEYGSLATYRVPGAAQYSVFTTLGMPSTNMSPPYPLPELPYCQLHDASGFQSYAPQPSDPPMPMLMPDINHLMESSKSFAQKGNMKTHGRRHTGEKPHICMVCGKRFAQGGGLQSHKKVHEHTKKFTCRINN</sequence>
<keyword evidence="5" id="KW-0862">Zinc</keyword>
<evidence type="ECO:0000313" key="10">
    <source>
        <dbReference type="Proteomes" id="UP001444661"/>
    </source>
</evidence>
<dbReference type="InterPro" id="IPR013087">
    <property type="entry name" value="Znf_C2H2_type"/>
</dbReference>
<keyword evidence="4 7" id="KW-0863">Zinc-finger</keyword>
<evidence type="ECO:0000256" key="2">
    <source>
        <dbReference type="ARBA" id="ARBA00022723"/>
    </source>
</evidence>
<dbReference type="EMBL" id="JAQQWK010000006">
    <property type="protein sequence ID" value="KAK8039652.1"/>
    <property type="molecule type" value="Genomic_DNA"/>
</dbReference>
<feature type="domain" description="C2H2-type" evidence="8">
    <location>
        <begin position="84"/>
        <end position="107"/>
    </location>
</feature>
<evidence type="ECO:0000256" key="7">
    <source>
        <dbReference type="PROSITE-ProRule" id="PRU00042"/>
    </source>
</evidence>
<comment type="caution">
    <text evidence="9">The sequence shown here is derived from an EMBL/GenBank/DDBJ whole genome shotgun (WGS) entry which is preliminary data.</text>
</comment>
<name>A0ABR1SZM7_9PEZI</name>